<feature type="region of interest" description="Disordered" evidence="9">
    <location>
        <begin position="327"/>
        <end position="374"/>
    </location>
</feature>
<comment type="caution">
    <text evidence="8">Lacks conserved residue(s) required for the propagation of feature annotation.</text>
</comment>
<dbReference type="SUPFAM" id="SSF82771">
    <property type="entry name" value="GIY-YIG endonuclease"/>
    <property type="match status" value="1"/>
</dbReference>
<evidence type="ECO:0000259" key="10">
    <source>
        <dbReference type="PROSITE" id="PS50164"/>
    </source>
</evidence>
<comment type="function">
    <text evidence="8">Catalytic subunit of the SLX1-SLX4 structure-specific endonuclease that resolves DNA secondary structures generated during DNA repair and recombination. Has endonuclease activity towards branched DNA substrates, introducing single-strand cuts in duplex DNA close to junctions with ss-DNA.</text>
</comment>
<comment type="similarity">
    <text evidence="8">Belongs to the SLX1 family.</text>
</comment>
<keyword evidence="4 8" id="KW-0378">Hydrolase</keyword>
<feature type="region of interest" description="Disordered" evidence="9">
    <location>
        <begin position="28"/>
        <end position="54"/>
    </location>
</feature>
<dbReference type="EMBL" id="JAACLJ010000005">
    <property type="protein sequence ID" value="KAF4585985.1"/>
    <property type="molecule type" value="Genomic_DNA"/>
</dbReference>
<dbReference type="InterPro" id="IPR013083">
    <property type="entry name" value="Znf_RING/FYVE/PHD"/>
</dbReference>
<dbReference type="InterPro" id="IPR000305">
    <property type="entry name" value="GIY-YIG_endonuc"/>
</dbReference>
<evidence type="ECO:0000256" key="7">
    <source>
        <dbReference type="ARBA" id="ARBA00023242"/>
    </source>
</evidence>
<dbReference type="InterPro" id="IPR035901">
    <property type="entry name" value="GIY-YIG_endonuc_sf"/>
</dbReference>
<evidence type="ECO:0000256" key="1">
    <source>
        <dbReference type="ARBA" id="ARBA00022722"/>
    </source>
</evidence>
<comment type="subcellular location">
    <subcellularLocation>
        <location evidence="8">Nucleus</location>
    </subcellularLocation>
</comment>
<dbReference type="Proteomes" id="UP000562929">
    <property type="component" value="Unassembled WGS sequence"/>
</dbReference>
<dbReference type="GO" id="GO:0008821">
    <property type="term" value="F:crossover junction DNA endonuclease activity"/>
    <property type="evidence" value="ECO:0007669"/>
    <property type="project" value="TreeGrafter"/>
</dbReference>
<protein>
    <submittedName>
        <fullName evidence="11">GIY-YIG catalytic domain containing protein</fullName>
    </submittedName>
</protein>
<reference evidence="11 12" key="1">
    <citation type="journal article" date="2020" name="G3 (Bethesda)">
        <title>Genetic Underpinnings of Host Manipulation by Ophiocordyceps as Revealed by Comparative Transcriptomics.</title>
        <authorList>
            <person name="Will I."/>
            <person name="Das B."/>
            <person name="Trinh T."/>
            <person name="Brachmann A."/>
            <person name="Ohm R.A."/>
            <person name="de Bekker C."/>
        </authorList>
    </citation>
    <scope>NUCLEOTIDE SEQUENCE [LARGE SCALE GENOMIC DNA]</scope>
    <source>
        <strain evidence="11 12">EC05</strain>
    </source>
</reference>
<dbReference type="PANTHER" id="PTHR20208">
    <property type="entry name" value="STRUCTURE-SPECIFIC ENDONUCLEASE SUBUNIT SLX1"/>
    <property type="match status" value="1"/>
</dbReference>
<keyword evidence="6 8" id="KW-0234">DNA repair</keyword>
<dbReference type="Pfam" id="PF21202">
    <property type="entry name" value="SLX1_C"/>
    <property type="match status" value="1"/>
</dbReference>
<evidence type="ECO:0000256" key="5">
    <source>
        <dbReference type="ARBA" id="ARBA00023172"/>
    </source>
</evidence>
<keyword evidence="3 8" id="KW-0227">DNA damage</keyword>
<feature type="region of interest" description="Disordered" evidence="9">
    <location>
        <begin position="171"/>
        <end position="197"/>
    </location>
</feature>
<evidence type="ECO:0000256" key="3">
    <source>
        <dbReference type="ARBA" id="ARBA00022763"/>
    </source>
</evidence>
<dbReference type="OrthoDB" id="24645at2759"/>
<keyword evidence="5 8" id="KW-0233">DNA recombination</keyword>
<dbReference type="PROSITE" id="PS50164">
    <property type="entry name" value="GIY_YIG"/>
    <property type="match status" value="1"/>
</dbReference>
<dbReference type="CDD" id="cd10455">
    <property type="entry name" value="GIY-YIG_SLX1"/>
    <property type="match status" value="1"/>
</dbReference>
<dbReference type="Gene3D" id="3.30.40.10">
    <property type="entry name" value="Zinc/RING finger domain, C3HC4 (zinc finger)"/>
    <property type="match status" value="1"/>
</dbReference>
<comment type="caution">
    <text evidence="11">The sequence shown here is derived from an EMBL/GenBank/DDBJ whole genome shotgun (WGS) entry which is preliminary data.</text>
</comment>
<dbReference type="InterPro" id="IPR027520">
    <property type="entry name" value="Slx1"/>
</dbReference>
<evidence type="ECO:0000256" key="6">
    <source>
        <dbReference type="ARBA" id="ARBA00023204"/>
    </source>
</evidence>
<dbReference type="PANTHER" id="PTHR20208:SF10">
    <property type="entry name" value="STRUCTURE-SPECIFIC ENDONUCLEASE SUBUNIT SLX1"/>
    <property type="match status" value="1"/>
</dbReference>
<keyword evidence="7 8" id="KW-0539">Nucleus</keyword>
<feature type="domain" description="GIY-YIG" evidence="10">
    <location>
        <begin position="11"/>
        <end position="93"/>
    </location>
</feature>
<evidence type="ECO:0000256" key="4">
    <source>
        <dbReference type="ARBA" id="ARBA00022801"/>
    </source>
</evidence>
<feature type="compositionally biased region" description="Basic residues" evidence="9">
    <location>
        <begin position="327"/>
        <end position="343"/>
    </location>
</feature>
<name>A0A8H4Q5W9_9HYPO</name>
<dbReference type="InterPro" id="IPR048749">
    <property type="entry name" value="SLX1_C"/>
</dbReference>
<dbReference type="Pfam" id="PF01541">
    <property type="entry name" value="GIY-YIG"/>
    <property type="match status" value="1"/>
</dbReference>
<dbReference type="InterPro" id="IPR050381">
    <property type="entry name" value="SLX1_endonuclease"/>
</dbReference>
<dbReference type="AlphaFoldDB" id="A0A8H4Q5W9"/>
<keyword evidence="12" id="KW-1185">Reference proteome</keyword>
<evidence type="ECO:0000313" key="11">
    <source>
        <dbReference type="EMBL" id="KAF4585985.1"/>
    </source>
</evidence>
<feature type="compositionally biased region" description="Acidic residues" evidence="9">
    <location>
        <begin position="347"/>
        <end position="357"/>
    </location>
</feature>
<keyword evidence="1 8" id="KW-0540">Nuclease</keyword>
<keyword evidence="2 8" id="KW-0255">Endonuclease</keyword>
<feature type="compositionally biased region" description="Low complexity" evidence="9">
    <location>
        <begin position="171"/>
        <end position="181"/>
    </location>
</feature>
<proteinExistence type="inferred from homology"/>
<evidence type="ECO:0000256" key="9">
    <source>
        <dbReference type="SAM" id="MobiDB-lite"/>
    </source>
</evidence>
<sequence length="374" mass="42169">MKGAISRPLPALYTVYVLRSSVRKSSLYIGSTPNPRRRLKQHNGDTKGGAMRTSRRSLRPWEMVALVSGFPSMIAALKFEWALTNPHLSLHIPKESRLTVARSPGKTRKGRKRWRPRRPPHSLLSVVSNLHLLTGVPSFARWPLDLHFFAREVYAAWEKWVAKYKSKATTAKSKSKPSISRSRSRSRSPKPAPPCRAGMRIWTDFAEDAESDEPTGVHALPIDYKPMKDYLQKARDVVTLEREGACVHCGEMLESGRGLHAMCPLDGCTAMGHLDCWSRHGLAGDVEGNMLPDLLQCVSCGGQARWSDMIRELSLRIRGEKEVERLLKKKKAKKKGRKKTKKRKGEEEMEKEEDDEGDVSHQNDDSGSDSLQSH</sequence>
<comment type="subunit">
    <text evidence="8">Forms a heterodimer with SLX4.</text>
</comment>
<organism evidence="11 12">
    <name type="scientific">Ophiocordyceps camponoti-floridani</name>
    <dbReference type="NCBI Taxonomy" id="2030778"/>
    <lineage>
        <taxon>Eukaryota</taxon>
        <taxon>Fungi</taxon>
        <taxon>Dikarya</taxon>
        <taxon>Ascomycota</taxon>
        <taxon>Pezizomycotina</taxon>
        <taxon>Sordariomycetes</taxon>
        <taxon>Hypocreomycetidae</taxon>
        <taxon>Hypocreales</taxon>
        <taxon>Ophiocordycipitaceae</taxon>
        <taxon>Ophiocordyceps</taxon>
    </lineage>
</organism>
<evidence type="ECO:0000256" key="2">
    <source>
        <dbReference type="ARBA" id="ARBA00022759"/>
    </source>
</evidence>
<dbReference type="GO" id="GO:0017108">
    <property type="term" value="F:5'-flap endonuclease activity"/>
    <property type="evidence" value="ECO:0007669"/>
    <property type="project" value="InterPro"/>
</dbReference>
<dbReference type="GO" id="GO:0000724">
    <property type="term" value="P:double-strand break repair via homologous recombination"/>
    <property type="evidence" value="ECO:0007669"/>
    <property type="project" value="TreeGrafter"/>
</dbReference>
<dbReference type="HAMAP" id="MF_03100">
    <property type="entry name" value="Endonuc_su_Slx1"/>
    <property type="match status" value="1"/>
</dbReference>
<evidence type="ECO:0000256" key="8">
    <source>
        <dbReference type="HAMAP-Rule" id="MF_03100"/>
    </source>
</evidence>
<dbReference type="GO" id="GO:0033557">
    <property type="term" value="C:Slx1-Slx4 complex"/>
    <property type="evidence" value="ECO:0007669"/>
    <property type="project" value="UniProtKB-UniRule"/>
</dbReference>
<dbReference type="Gene3D" id="3.40.1440.10">
    <property type="entry name" value="GIY-YIG endonuclease"/>
    <property type="match status" value="1"/>
</dbReference>
<gene>
    <name evidence="11" type="ORF">GQ602_005290</name>
</gene>
<comment type="cofactor">
    <cofactor evidence="8">
        <name>a divalent metal cation</name>
        <dbReference type="ChEBI" id="CHEBI:60240"/>
    </cofactor>
</comment>
<evidence type="ECO:0000313" key="12">
    <source>
        <dbReference type="Proteomes" id="UP000562929"/>
    </source>
</evidence>
<accession>A0A8H4Q5W9</accession>